<keyword evidence="5" id="KW-0732">Signal</keyword>
<comment type="similarity">
    <text evidence="1">Belongs to the glycosyltransferase 8 family.</text>
</comment>
<feature type="non-terminal residue" evidence="6">
    <location>
        <position position="362"/>
    </location>
</feature>
<dbReference type="InterPro" id="IPR029044">
    <property type="entry name" value="Nucleotide-diphossugar_trans"/>
</dbReference>
<dbReference type="Pfam" id="PF01501">
    <property type="entry name" value="Glyco_transf_8"/>
    <property type="match status" value="1"/>
</dbReference>
<dbReference type="PANTHER" id="PTHR13778">
    <property type="entry name" value="GLYCOSYLTRANSFERASE 8 DOMAIN-CONTAINING PROTEIN"/>
    <property type="match status" value="1"/>
</dbReference>
<keyword evidence="7" id="KW-1185">Reference proteome</keyword>
<dbReference type="OrthoDB" id="420607at2759"/>
<dbReference type="GO" id="GO:0016757">
    <property type="term" value="F:glycosyltransferase activity"/>
    <property type="evidence" value="ECO:0007669"/>
    <property type="project" value="UniProtKB-KW"/>
</dbReference>
<evidence type="ECO:0000313" key="6">
    <source>
        <dbReference type="EMBL" id="CAE7546009.1"/>
    </source>
</evidence>
<feature type="signal peptide" evidence="5">
    <location>
        <begin position="1"/>
        <end position="20"/>
    </location>
</feature>
<evidence type="ECO:0000256" key="3">
    <source>
        <dbReference type="ARBA" id="ARBA00022679"/>
    </source>
</evidence>
<keyword evidence="3" id="KW-0808">Transferase</keyword>
<protein>
    <submittedName>
        <fullName evidence="6">GATL6 protein</fullName>
    </submittedName>
</protein>
<keyword evidence="2" id="KW-0328">Glycosyltransferase</keyword>
<evidence type="ECO:0000313" key="7">
    <source>
        <dbReference type="Proteomes" id="UP000601435"/>
    </source>
</evidence>
<dbReference type="InterPro" id="IPR050748">
    <property type="entry name" value="Glycosyltrans_8_dom-fam"/>
</dbReference>
<dbReference type="AlphaFoldDB" id="A0A812TZQ0"/>
<accession>A0A812TZQ0</accession>
<evidence type="ECO:0000256" key="5">
    <source>
        <dbReference type="SAM" id="SignalP"/>
    </source>
</evidence>
<evidence type="ECO:0000256" key="1">
    <source>
        <dbReference type="ARBA" id="ARBA00006351"/>
    </source>
</evidence>
<feature type="chain" id="PRO_5032978409" evidence="5">
    <location>
        <begin position="21"/>
        <end position="362"/>
    </location>
</feature>
<gene>
    <name evidence="6" type="primary">GATL6</name>
    <name evidence="6" type="ORF">SNEC2469_LOCUS15727</name>
</gene>
<reference evidence="6" key="1">
    <citation type="submission" date="2021-02" db="EMBL/GenBank/DDBJ databases">
        <authorList>
            <person name="Dougan E. K."/>
            <person name="Rhodes N."/>
            <person name="Thang M."/>
            <person name="Chan C."/>
        </authorList>
    </citation>
    <scope>NUCLEOTIDE SEQUENCE</scope>
</reference>
<name>A0A812TZQ0_9DINO</name>
<proteinExistence type="inferred from homology"/>
<evidence type="ECO:0000256" key="4">
    <source>
        <dbReference type="ARBA" id="ARBA00022723"/>
    </source>
</evidence>
<keyword evidence="4" id="KW-0479">Metal-binding</keyword>
<dbReference type="SUPFAM" id="SSF53448">
    <property type="entry name" value="Nucleotide-diphospho-sugar transferases"/>
    <property type="match status" value="1"/>
</dbReference>
<dbReference type="InterPro" id="IPR002495">
    <property type="entry name" value="Glyco_trans_8"/>
</dbReference>
<dbReference type="GO" id="GO:0005794">
    <property type="term" value="C:Golgi apparatus"/>
    <property type="evidence" value="ECO:0007669"/>
    <property type="project" value="TreeGrafter"/>
</dbReference>
<dbReference type="EMBL" id="CAJNJA010025619">
    <property type="protein sequence ID" value="CAE7546009.1"/>
    <property type="molecule type" value="Genomic_DNA"/>
</dbReference>
<organism evidence="6 7">
    <name type="scientific">Symbiodinium necroappetens</name>
    <dbReference type="NCBI Taxonomy" id="1628268"/>
    <lineage>
        <taxon>Eukaryota</taxon>
        <taxon>Sar</taxon>
        <taxon>Alveolata</taxon>
        <taxon>Dinophyceae</taxon>
        <taxon>Suessiales</taxon>
        <taxon>Symbiodiniaceae</taxon>
        <taxon>Symbiodinium</taxon>
    </lineage>
</organism>
<comment type="caution">
    <text evidence="6">The sequence shown here is derived from an EMBL/GenBank/DDBJ whole genome shotgun (WGS) entry which is preliminary data.</text>
</comment>
<dbReference type="Gene3D" id="3.90.550.10">
    <property type="entry name" value="Spore Coat Polysaccharide Biosynthesis Protein SpsA, Chain A"/>
    <property type="match status" value="1"/>
</dbReference>
<dbReference type="GO" id="GO:0046872">
    <property type="term" value="F:metal ion binding"/>
    <property type="evidence" value="ECO:0007669"/>
    <property type="project" value="UniProtKB-KW"/>
</dbReference>
<dbReference type="PANTHER" id="PTHR13778:SF47">
    <property type="entry name" value="LIPOPOLYSACCHARIDE 1,3-GALACTOSYLTRANSFERASE"/>
    <property type="match status" value="1"/>
</dbReference>
<dbReference type="PROSITE" id="PS51257">
    <property type="entry name" value="PROKAR_LIPOPROTEIN"/>
    <property type="match status" value="1"/>
</dbReference>
<dbReference type="Proteomes" id="UP000601435">
    <property type="component" value="Unassembled WGS sequence"/>
</dbReference>
<sequence>MRSQWLTLGLGFLILGSVWLTSTQISTLGAGCAGDRGPAQAPVEELSDVSRSRTVHLCICSDDPDFRPAVVAIRSAVSSSPQSHRFVFHFVTTQELSTRFLNVAKLQLPGIRVEVHADEELQQAIQSRILFRKGAGRKVLASPFNFAPFYLPHFLLASSQTFHTQTERLIYFDADIVILGDLAQLFDMDMQGKVCAAVPYCHQRLKTYINFDVLHSLGHEGIDPDSCIANRGLLLIDVQVWSAMKITESIENWLDVYRASDVDLWVGGMSQPPWLLAMNGNYTRLSDDWNCNSLGRHSMIPAEAAVLRNLGFEDTHLQELHVEPVANGLNPYVVLCSSTGKILHYNGAMKPWLLDSDTISVP</sequence>
<evidence type="ECO:0000256" key="2">
    <source>
        <dbReference type="ARBA" id="ARBA00022676"/>
    </source>
</evidence>